<dbReference type="Proteomes" id="UP000324896">
    <property type="component" value="Unassembled WGS sequence"/>
</dbReference>
<gene>
    <name evidence="2" type="ORF">SAMN04488597_1211</name>
</gene>
<organism evidence="2 3">
    <name type="scientific">Halanaerobium congolense</name>
    <dbReference type="NCBI Taxonomy" id="54121"/>
    <lineage>
        <taxon>Bacteria</taxon>
        <taxon>Bacillati</taxon>
        <taxon>Bacillota</taxon>
        <taxon>Clostridia</taxon>
        <taxon>Halanaerobiales</taxon>
        <taxon>Halanaerobiaceae</taxon>
        <taxon>Halanaerobium</taxon>
    </lineage>
</organism>
<proteinExistence type="predicted"/>
<reference evidence="2 3" key="1">
    <citation type="submission" date="2016-10" db="EMBL/GenBank/DDBJ databases">
        <authorList>
            <person name="Varghese N."/>
            <person name="Submissions S."/>
        </authorList>
    </citation>
    <scope>NUCLEOTIDE SEQUENCE [LARGE SCALE GENOMIC DNA]</scope>
    <source>
        <strain evidence="2 3">WG10</strain>
    </source>
</reference>
<keyword evidence="1" id="KW-0175">Coiled coil</keyword>
<evidence type="ECO:0000256" key="1">
    <source>
        <dbReference type="SAM" id="Coils"/>
    </source>
</evidence>
<feature type="non-terminal residue" evidence="2">
    <location>
        <position position="85"/>
    </location>
</feature>
<name>A0A1G6R1Y5_9FIRM</name>
<dbReference type="AlphaFoldDB" id="A0A1G6R1Y5"/>
<protein>
    <recommendedName>
        <fullName evidence="4">Transposase</fullName>
    </recommendedName>
</protein>
<dbReference type="EMBL" id="FMYT01000021">
    <property type="protein sequence ID" value="SDC98423.1"/>
    <property type="molecule type" value="Genomic_DNA"/>
</dbReference>
<feature type="coiled-coil region" evidence="1">
    <location>
        <begin position="52"/>
        <end position="79"/>
    </location>
</feature>
<evidence type="ECO:0008006" key="4">
    <source>
        <dbReference type="Google" id="ProtNLM"/>
    </source>
</evidence>
<sequence>MINYSRLIYKLKRNLSTFSNKITKNLTKPKSKFFFQVLYGLLENQTVLLSEISRALKEKISLKKTIDRLSRNLKNFDNQDEIKEN</sequence>
<evidence type="ECO:0000313" key="2">
    <source>
        <dbReference type="EMBL" id="SDC98423.1"/>
    </source>
</evidence>
<accession>A0A1G6R1Y5</accession>
<evidence type="ECO:0000313" key="3">
    <source>
        <dbReference type="Proteomes" id="UP000324896"/>
    </source>
</evidence>